<dbReference type="Pfam" id="PF07804">
    <property type="entry name" value="HipA_C"/>
    <property type="match status" value="1"/>
</dbReference>
<evidence type="ECO:0000256" key="1">
    <source>
        <dbReference type="ARBA" id="ARBA00010164"/>
    </source>
</evidence>
<organism evidence="5 6">
    <name type="scientific">Pseudomonas entomophila</name>
    <dbReference type="NCBI Taxonomy" id="312306"/>
    <lineage>
        <taxon>Bacteria</taxon>
        <taxon>Pseudomonadati</taxon>
        <taxon>Pseudomonadota</taxon>
        <taxon>Gammaproteobacteria</taxon>
        <taxon>Pseudomonadales</taxon>
        <taxon>Pseudomonadaceae</taxon>
        <taxon>Pseudomonas</taxon>
    </lineage>
</organism>
<sequence length="409" mass="45576">MVSLYIYMQQPDSKEVVTLGRLTVENRIGEFVYNPSYYKAGGWVPDPFRYPLRAEPYTNITKNGGLPGFIRDAAPDGWGERLAIREHGGELEAIGYLQKSPNHDRAGCLMVGSDKTAPQGIGQAGLGTLTQLEAFIQFADGVQGGFPPGTNRATRATKATLQQRSSLGGARPKCTLVDNGRLILAKPRDRHDLYDIPSLEYACMSFAASKGLSTAGVRLHRGQVNTLLVDRFDRVPTHEGRFIRVPMLSGLTLLDSGWHEREDWNKWHYGYLVDEMRRRRVPEADLQALFKRICFNILVGNDDDHPKNSAVIFKDGCWRLSPMYDVVPTTEGEMPARLAMGIGIHGHEISRRNLLSQVEHYGLSQAQAVAVIEEVADWRTDLEAHYREHLAEPELKVAMAAIGAVRLLA</sequence>
<comment type="similarity">
    <text evidence="1">Belongs to the HipA Ser/Thr kinase family.</text>
</comment>
<dbReference type="EMBL" id="CP132921">
    <property type="protein sequence ID" value="WMW04970.1"/>
    <property type="molecule type" value="Genomic_DNA"/>
</dbReference>
<evidence type="ECO:0000259" key="4">
    <source>
        <dbReference type="Pfam" id="PF07804"/>
    </source>
</evidence>
<keyword evidence="6" id="KW-1185">Reference proteome</keyword>
<dbReference type="InterPro" id="IPR052028">
    <property type="entry name" value="HipA_Ser/Thr_kinase"/>
</dbReference>
<name>A0ABY9QPE6_9PSED</name>
<evidence type="ECO:0000256" key="3">
    <source>
        <dbReference type="ARBA" id="ARBA00022777"/>
    </source>
</evidence>
<evidence type="ECO:0000313" key="6">
    <source>
        <dbReference type="Proteomes" id="UP001183127"/>
    </source>
</evidence>
<evidence type="ECO:0000313" key="5">
    <source>
        <dbReference type="EMBL" id="WMW04970.1"/>
    </source>
</evidence>
<dbReference type="Proteomes" id="UP001183127">
    <property type="component" value="Chromosome"/>
</dbReference>
<keyword evidence="3" id="KW-0418">Kinase</keyword>
<keyword evidence="2" id="KW-0808">Transferase</keyword>
<dbReference type="InterPro" id="IPR012893">
    <property type="entry name" value="HipA-like_C"/>
</dbReference>
<proteinExistence type="inferred from homology"/>
<reference evidence="5 6" key="1">
    <citation type="submission" date="2023-08" db="EMBL/GenBank/DDBJ databases">
        <title>Complete Genome Sequence of Pseudomonas entomophila TVIN A01.</title>
        <authorList>
            <person name="Shelke T."/>
            <person name="Mahar N.S."/>
            <person name="Gupta I."/>
            <person name="Gupta V."/>
        </authorList>
    </citation>
    <scope>NUCLEOTIDE SEQUENCE [LARGE SCALE GENOMIC DNA]</scope>
    <source>
        <strain evidence="5 6">TVIN-A01</strain>
    </source>
</reference>
<dbReference type="PANTHER" id="PTHR37419">
    <property type="entry name" value="SERINE/THREONINE-PROTEIN KINASE TOXIN HIPA"/>
    <property type="match status" value="1"/>
</dbReference>
<dbReference type="GeneID" id="32804599"/>
<feature type="domain" description="HipA-like C-terminal" evidence="4">
    <location>
        <begin position="165"/>
        <end position="377"/>
    </location>
</feature>
<protein>
    <submittedName>
        <fullName evidence="5">Type II toxin-antitoxin system HipA family toxin</fullName>
    </submittedName>
</protein>
<dbReference type="RefSeq" id="WP_011532628.1">
    <property type="nucleotide sequence ID" value="NZ_CP132921.1"/>
</dbReference>
<gene>
    <name evidence="5" type="ORF">RAH46_21995</name>
</gene>
<evidence type="ECO:0000256" key="2">
    <source>
        <dbReference type="ARBA" id="ARBA00022679"/>
    </source>
</evidence>
<accession>A0ABY9QPE6</accession>